<organism evidence="2 3">
    <name type="scientific">Prevotella herbatica</name>
    <dbReference type="NCBI Taxonomy" id="2801997"/>
    <lineage>
        <taxon>Bacteria</taxon>
        <taxon>Pseudomonadati</taxon>
        <taxon>Bacteroidota</taxon>
        <taxon>Bacteroidia</taxon>
        <taxon>Bacteroidales</taxon>
        <taxon>Prevotellaceae</taxon>
        <taxon>Prevotella</taxon>
    </lineage>
</organism>
<dbReference type="GO" id="GO:0016787">
    <property type="term" value="F:hydrolase activity"/>
    <property type="evidence" value="ECO:0007669"/>
    <property type="project" value="UniProtKB-KW"/>
</dbReference>
<dbReference type="InterPro" id="IPR013830">
    <property type="entry name" value="SGNH_hydro"/>
</dbReference>
<dbReference type="PANTHER" id="PTHR30383:SF5">
    <property type="entry name" value="SGNH HYDROLASE-TYPE ESTERASE DOMAIN-CONTAINING PROTEIN"/>
    <property type="match status" value="1"/>
</dbReference>
<dbReference type="SUPFAM" id="SSF52266">
    <property type="entry name" value="SGNH hydrolase"/>
    <property type="match status" value="1"/>
</dbReference>
<dbReference type="CDD" id="cd00229">
    <property type="entry name" value="SGNH_hydrolase"/>
    <property type="match status" value="1"/>
</dbReference>
<dbReference type="Pfam" id="PF13472">
    <property type="entry name" value="Lipase_GDSL_2"/>
    <property type="match status" value="1"/>
</dbReference>
<protein>
    <submittedName>
        <fullName evidence="2">SGNH/GDSL hydrolase family protein</fullName>
    </submittedName>
</protein>
<feature type="domain" description="SGNH hydrolase-type esterase" evidence="1">
    <location>
        <begin position="24"/>
        <end position="239"/>
    </location>
</feature>
<dbReference type="InterPro" id="IPR036514">
    <property type="entry name" value="SGNH_hydro_sf"/>
</dbReference>
<dbReference type="Gene3D" id="3.40.50.1110">
    <property type="entry name" value="SGNH hydrolase"/>
    <property type="match status" value="1"/>
</dbReference>
<evidence type="ECO:0000259" key="1">
    <source>
        <dbReference type="Pfam" id="PF13472"/>
    </source>
</evidence>
<evidence type="ECO:0000313" key="2">
    <source>
        <dbReference type="EMBL" id="BCS86466.1"/>
    </source>
</evidence>
<dbReference type="PANTHER" id="PTHR30383">
    <property type="entry name" value="THIOESTERASE 1/PROTEASE 1/LYSOPHOSPHOLIPASE L1"/>
    <property type="match status" value="1"/>
</dbReference>
<evidence type="ECO:0000313" key="3">
    <source>
        <dbReference type="Proteomes" id="UP001319045"/>
    </source>
</evidence>
<dbReference type="Proteomes" id="UP001319045">
    <property type="component" value="Chromosome"/>
</dbReference>
<dbReference type="RefSeq" id="WP_207154055.1">
    <property type="nucleotide sequence ID" value="NZ_AP024484.1"/>
</dbReference>
<proteinExistence type="predicted"/>
<dbReference type="EMBL" id="AP024484">
    <property type="protein sequence ID" value="BCS86466.1"/>
    <property type="molecule type" value="Genomic_DNA"/>
</dbReference>
<keyword evidence="2" id="KW-0378">Hydrolase</keyword>
<reference evidence="2 3" key="1">
    <citation type="journal article" date="2022" name="Int. J. Syst. Evol. Microbiol.">
        <title>Prevotella herbatica sp. nov., a plant polysaccharide-decomposing anaerobic bacterium isolated from a methanogenic reactor.</title>
        <authorList>
            <person name="Uek A."/>
            <person name="Tonouchi A."/>
            <person name="Kaku N."/>
            <person name="Ueki K."/>
        </authorList>
    </citation>
    <scope>NUCLEOTIDE SEQUENCE [LARGE SCALE GENOMIC DNA]</scope>
    <source>
        <strain evidence="2 3">WR041</strain>
    </source>
</reference>
<name>A0ABN6ENH8_9BACT</name>
<dbReference type="InterPro" id="IPR051532">
    <property type="entry name" value="Ester_Hydrolysis_Enzymes"/>
</dbReference>
<gene>
    <name evidence="2" type="ORF">prwr041_23590</name>
</gene>
<accession>A0ABN6ENH8</accession>
<sequence>MVTIPAITATKVQHPWQGKRVAYFGDSITDPKNKGAKKHYWAYLQEMLGITPYVYAVSGRQWNDIPRQAEQLKREHGNDFDAIIIFIGTNDYNAGVPIGKWFTEDSTKVLAAIHKPKAMVTRMKRTMVMNDSTYCGRINIALSTLKKMFPTKQIVMLTPIHRAIANFNDKNIQPTEEYQNECGEYLDRYVNSVKEAGNIWAIPVIDLNSTCGLYPILDEFSQYFHDKNTDRLHPNDAGHIRIAKTLYYQLLSLPCSFDN</sequence>
<keyword evidence="3" id="KW-1185">Reference proteome</keyword>